<feature type="transmembrane region" description="Helical" evidence="2">
    <location>
        <begin position="64"/>
        <end position="83"/>
    </location>
</feature>
<evidence type="ECO:0008006" key="5">
    <source>
        <dbReference type="Google" id="ProtNLM"/>
    </source>
</evidence>
<sequence length="317" mass="30933">MAQSATVAVAPDRPVSPAARAIPVAMALADPAGAPGNGDGDVGVARAQRFGTGTGGPEGGKRPALLAALAVAAAAALAFYVWLRHTPDTPAPIVAATETRADAGPRAPAPDAMQAPAAMAEGRIGADATDSPGAAGPAERVTSATQAPPVSAPGTVEGASIAANAPPSASPGPMAATPASQGPAAADLNPTNPANPPHLANPAPPMQTASAGAPAESGIPSPAPAPTATSPAKLSQTAGAPAARPPSKTPVAVSVSIRPWGEILVDGRSRGVSPPLNSLSLPPGEHRITLRNNANPDFHMTLTVKPGQPASISHTFQ</sequence>
<feature type="compositionally biased region" description="Low complexity" evidence="1">
    <location>
        <begin position="102"/>
        <end position="119"/>
    </location>
</feature>
<organism evidence="3 4">
    <name type="scientific">Bordetella genomosp. 9</name>
    <dbReference type="NCBI Taxonomy" id="1416803"/>
    <lineage>
        <taxon>Bacteria</taxon>
        <taxon>Pseudomonadati</taxon>
        <taxon>Pseudomonadota</taxon>
        <taxon>Betaproteobacteria</taxon>
        <taxon>Burkholderiales</taxon>
        <taxon>Alcaligenaceae</taxon>
        <taxon>Bordetella</taxon>
    </lineage>
</organism>
<evidence type="ECO:0000256" key="2">
    <source>
        <dbReference type="SAM" id="Phobius"/>
    </source>
</evidence>
<proteinExistence type="predicted"/>
<keyword evidence="2" id="KW-1133">Transmembrane helix</keyword>
<evidence type="ECO:0000256" key="1">
    <source>
        <dbReference type="SAM" id="MobiDB-lite"/>
    </source>
</evidence>
<evidence type="ECO:0000313" key="3">
    <source>
        <dbReference type="EMBL" id="ARP87835.1"/>
    </source>
</evidence>
<protein>
    <recommendedName>
        <fullName evidence="5">PEGA domain-containing protein</fullName>
    </recommendedName>
</protein>
<keyword evidence="2" id="KW-0472">Membrane</keyword>
<keyword evidence="4" id="KW-1185">Reference proteome</keyword>
<dbReference type="EMBL" id="CP021109">
    <property type="protein sequence ID" value="ARP87835.1"/>
    <property type="molecule type" value="Genomic_DNA"/>
</dbReference>
<accession>A0A1W6Z377</accession>
<name>A0A1W6Z377_9BORD</name>
<dbReference type="Proteomes" id="UP000194139">
    <property type="component" value="Chromosome"/>
</dbReference>
<reference evidence="3 4" key="1">
    <citation type="submission" date="2017-05" db="EMBL/GenBank/DDBJ databases">
        <title>Complete and WGS of Bordetella genogroups.</title>
        <authorList>
            <person name="Spilker T."/>
            <person name="LiPuma J."/>
        </authorList>
    </citation>
    <scope>NUCLEOTIDE SEQUENCE [LARGE SCALE GENOMIC DNA]</scope>
    <source>
        <strain evidence="3 4">AU17164</strain>
    </source>
</reference>
<gene>
    <name evidence="3" type="ORF">CAL13_17660</name>
</gene>
<dbReference type="AlphaFoldDB" id="A0A1W6Z377"/>
<feature type="region of interest" description="Disordered" evidence="1">
    <location>
        <begin position="100"/>
        <end position="119"/>
    </location>
</feature>
<keyword evidence="2" id="KW-0812">Transmembrane</keyword>
<feature type="compositionally biased region" description="Low complexity" evidence="1">
    <location>
        <begin position="159"/>
        <end position="201"/>
    </location>
</feature>
<feature type="region of interest" description="Disordered" evidence="1">
    <location>
        <begin position="125"/>
        <end position="252"/>
    </location>
</feature>
<evidence type="ECO:0000313" key="4">
    <source>
        <dbReference type="Proteomes" id="UP000194139"/>
    </source>
</evidence>